<dbReference type="InterPro" id="IPR050398">
    <property type="entry name" value="HssS/ArlS-like"/>
</dbReference>
<dbReference type="PROSITE" id="PS50885">
    <property type="entry name" value="HAMP"/>
    <property type="match status" value="1"/>
</dbReference>
<keyword evidence="6" id="KW-0808">Transferase</keyword>
<evidence type="ECO:0000256" key="7">
    <source>
        <dbReference type="ARBA" id="ARBA00022692"/>
    </source>
</evidence>
<feature type="domain" description="HAMP" evidence="16">
    <location>
        <begin position="77"/>
        <end position="129"/>
    </location>
</feature>
<keyword evidence="10 17" id="KW-0067">ATP-binding</keyword>
<evidence type="ECO:0000259" key="15">
    <source>
        <dbReference type="PROSITE" id="PS50109"/>
    </source>
</evidence>
<dbReference type="Pfam" id="PF02518">
    <property type="entry name" value="HATPase_c"/>
    <property type="match status" value="1"/>
</dbReference>
<dbReference type="InterPro" id="IPR003660">
    <property type="entry name" value="HAMP_dom"/>
</dbReference>
<dbReference type="SMART" id="SM00388">
    <property type="entry name" value="HisKA"/>
    <property type="match status" value="1"/>
</dbReference>
<keyword evidence="4" id="KW-1003">Cell membrane</keyword>
<evidence type="ECO:0000256" key="11">
    <source>
        <dbReference type="ARBA" id="ARBA00022989"/>
    </source>
</evidence>
<comment type="subcellular location">
    <subcellularLocation>
        <location evidence="2">Cell membrane</location>
        <topology evidence="2">Multi-pass membrane protein</topology>
    </subcellularLocation>
</comment>
<dbReference type="InterPro" id="IPR036890">
    <property type="entry name" value="HATPase_C_sf"/>
</dbReference>
<keyword evidence="12" id="KW-0902">Two-component regulatory system</keyword>
<keyword evidence="8" id="KW-0547">Nucleotide-binding</keyword>
<evidence type="ECO:0000256" key="6">
    <source>
        <dbReference type="ARBA" id="ARBA00022679"/>
    </source>
</evidence>
<evidence type="ECO:0000256" key="3">
    <source>
        <dbReference type="ARBA" id="ARBA00012438"/>
    </source>
</evidence>
<dbReference type="SMART" id="SM00387">
    <property type="entry name" value="HATPase_c"/>
    <property type="match status" value="1"/>
</dbReference>
<dbReference type="Proteomes" id="UP001342826">
    <property type="component" value="Unassembled WGS sequence"/>
</dbReference>
<evidence type="ECO:0000256" key="8">
    <source>
        <dbReference type="ARBA" id="ARBA00022741"/>
    </source>
</evidence>
<dbReference type="SUPFAM" id="SSF55874">
    <property type="entry name" value="ATPase domain of HSP90 chaperone/DNA topoisomerase II/histidine kinase"/>
    <property type="match status" value="1"/>
</dbReference>
<dbReference type="PANTHER" id="PTHR45528:SF1">
    <property type="entry name" value="SENSOR HISTIDINE KINASE CPXA"/>
    <property type="match status" value="1"/>
</dbReference>
<evidence type="ECO:0000256" key="10">
    <source>
        <dbReference type="ARBA" id="ARBA00022840"/>
    </source>
</evidence>
<feature type="transmembrane region" description="Helical" evidence="14">
    <location>
        <begin position="56"/>
        <end position="76"/>
    </location>
</feature>
<evidence type="ECO:0000313" key="17">
    <source>
        <dbReference type="EMBL" id="MED4401792.1"/>
    </source>
</evidence>
<dbReference type="PANTHER" id="PTHR45528">
    <property type="entry name" value="SENSOR HISTIDINE KINASE CPXA"/>
    <property type="match status" value="1"/>
</dbReference>
<evidence type="ECO:0000259" key="16">
    <source>
        <dbReference type="PROSITE" id="PS50885"/>
    </source>
</evidence>
<dbReference type="InterPro" id="IPR003594">
    <property type="entry name" value="HATPase_dom"/>
</dbReference>
<dbReference type="SUPFAM" id="SSF47384">
    <property type="entry name" value="Homodimeric domain of signal transducing histidine kinase"/>
    <property type="match status" value="1"/>
</dbReference>
<evidence type="ECO:0000256" key="2">
    <source>
        <dbReference type="ARBA" id="ARBA00004651"/>
    </source>
</evidence>
<proteinExistence type="predicted"/>
<feature type="transmembrane region" description="Helical" evidence="14">
    <location>
        <begin position="12"/>
        <end position="31"/>
    </location>
</feature>
<evidence type="ECO:0000256" key="4">
    <source>
        <dbReference type="ARBA" id="ARBA00022475"/>
    </source>
</evidence>
<keyword evidence="9" id="KW-0418">Kinase</keyword>
<dbReference type="EMBL" id="JARTFS010000006">
    <property type="protein sequence ID" value="MED4401792.1"/>
    <property type="molecule type" value="Genomic_DNA"/>
</dbReference>
<evidence type="ECO:0000256" key="5">
    <source>
        <dbReference type="ARBA" id="ARBA00022553"/>
    </source>
</evidence>
<dbReference type="Gene3D" id="6.10.340.10">
    <property type="match status" value="1"/>
</dbReference>
<dbReference type="SUPFAM" id="SSF158472">
    <property type="entry name" value="HAMP domain-like"/>
    <property type="match status" value="1"/>
</dbReference>
<evidence type="ECO:0000256" key="13">
    <source>
        <dbReference type="ARBA" id="ARBA00023136"/>
    </source>
</evidence>
<evidence type="ECO:0000256" key="14">
    <source>
        <dbReference type="SAM" id="Phobius"/>
    </source>
</evidence>
<organism evidence="17 18">
    <name type="scientific">Metabacillus fastidiosus</name>
    <dbReference type="NCBI Taxonomy" id="1458"/>
    <lineage>
        <taxon>Bacteria</taxon>
        <taxon>Bacillati</taxon>
        <taxon>Bacillota</taxon>
        <taxon>Bacilli</taxon>
        <taxon>Bacillales</taxon>
        <taxon>Bacillaceae</taxon>
        <taxon>Metabacillus</taxon>
    </lineage>
</organism>
<evidence type="ECO:0000256" key="9">
    <source>
        <dbReference type="ARBA" id="ARBA00022777"/>
    </source>
</evidence>
<dbReference type="InterPro" id="IPR005467">
    <property type="entry name" value="His_kinase_dom"/>
</dbReference>
<dbReference type="RefSeq" id="WP_328015185.1">
    <property type="nucleotide sequence ID" value="NZ_JARTFS010000006.1"/>
</dbReference>
<keyword evidence="5" id="KW-0597">Phosphoprotein</keyword>
<dbReference type="EC" id="2.7.13.3" evidence="3"/>
<dbReference type="InterPro" id="IPR003661">
    <property type="entry name" value="HisK_dim/P_dom"/>
</dbReference>
<evidence type="ECO:0000256" key="12">
    <source>
        <dbReference type="ARBA" id="ARBA00023012"/>
    </source>
</evidence>
<dbReference type="Pfam" id="PF00512">
    <property type="entry name" value="HisKA"/>
    <property type="match status" value="1"/>
</dbReference>
<keyword evidence="13 14" id="KW-0472">Membrane</keyword>
<comment type="caution">
    <text evidence="17">The sequence shown here is derived from an EMBL/GenBank/DDBJ whole genome shotgun (WGS) entry which is preliminary data.</text>
</comment>
<dbReference type="Gene3D" id="1.10.287.130">
    <property type="match status" value="1"/>
</dbReference>
<comment type="catalytic activity">
    <reaction evidence="1">
        <text>ATP + protein L-histidine = ADP + protein N-phospho-L-histidine.</text>
        <dbReference type="EC" id="2.7.13.3"/>
    </reaction>
</comment>
<dbReference type="Pfam" id="PF00672">
    <property type="entry name" value="HAMP"/>
    <property type="match status" value="1"/>
</dbReference>
<dbReference type="CDD" id="cd00082">
    <property type="entry name" value="HisKA"/>
    <property type="match status" value="1"/>
</dbReference>
<evidence type="ECO:0000313" key="18">
    <source>
        <dbReference type="Proteomes" id="UP001342826"/>
    </source>
</evidence>
<keyword evidence="11 14" id="KW-1133">Transmembrane helix</keyword>
<keyword evidence="18" id="KW-1185">Reference proteome</keyword>
<accession>A0ABU6NZI8</accession>
<evidence type="ECO:0000256" key="1">
    <source>
        <dbReference type="ARBA" id="ARBA00000085"/>
    </source>
</evidence>
<reference evidence="17 18" key="1">
    <citation type="submission" date="2023-03" db="EMBL/GenBank/DDBJ databases">
        <title>Bacillus Genome Sequencing.</title>
        <authorList>
            <person name="Dunlap C."/>
        </authorList>
    </citation>
    <scope>NUCLEOTIDE SEQUENCE [LARGE SCALE GENOMIC DNA]</scope>
    <source>
        <strain evidence="17 18">NRS-1717</strain>
    </source>
</reference>
<dbReference type="InterPro" id="IPR036097">
    <property type="entry name" value="HisK_dim/P_sf"/>
</dbReference>
<dbReference type="CDD" id="cd06225">
    <property type="entry name" value="HAMP"/>
    <property type="match status" value="1"/>
</dbReference>
<dbReference type="Gene3D" id="3.30.565.10">
    <property type="entry name" value="Histidine kinase-like ATPase, C-terminal domain"/>
    <property type="match status" value="1"/>
</dbReference>
<protein>
    <recommendedName>
        <fullName evidence="3">histidine kinase</fullName>
        <ecNumber evidence="3">2.7.13.3</ecNumber>
    </recommendedName>
</protein>
<dbReference type="SMART" id="SM00304">
    <property type="entry name" value="HAMP"/>
    <property type="match status" value="1"/>
</dbReference>
<dbReference type="PROSITE" id="PS50109">
    <property type="entry name" value="HIS_KIN"/>
    <property type="match status" value="1"/>
</dbReference>
<dbReference type="GO" id="GO:0005524">
    <property type="term" value="F:ATP binding"/>
    <property type="evidence" value="ECO:0007669"/>
    <property type="project" value="UniProtKB-KW"/>
</dbReference>
<gene>
    <name evidence="17" type="ORF">P9271_10730</name>
</gene>
<dbReference type="InterPro" id="IPR004358">
    <property type="entry name" value="Sig_transdc_His_kin-like_C"/>
</dbReference>
<sequence>MYKKLSNLLSKLVVLNSLVILLVILLAGLSVKDYACFLVNSKNITGPDFVQTLNGFLLRVSILAFIIVGLFHYFIVRKIVQPIKLLSRAAKDIKEGNNPVEIKIKASGELKELTENFNSMAKVLSSTEKNREEMLKDIAHELRTPLTNMNGYLEALQNGVIKGDPELFGSLLEESCRITRIVELITELHSWSNGNFFSEKQFKHLEIDKVLKEAITVFHLKMQRQFINIEFHADKAAILGNRDGLTQVFTNIIQNILDYDTGKTVKINGIVINQIFRISFTHTGQFIDPEKKDLIFERFYRLEESRSTKAAGAGLGLAIAKSIIAAHKGIIGLKTDGVNHIFWIELPLASS</sequence>
<feature type="domain" description="Histidine kinase" evidence="15">
    <location>
        <begin position="137"/>
        <end position="350"/>
    </location>
</feature>
<keyword evidence="7 14" id="KW-0812">Transmembrane</keyword>
<name>A0ABU6NZI8_9BACI</name>
<dbReference type="PRINTS" id="PR00344">
    <property type="entry name" value="BCTRLSENSOR"/>
</dbReference>